<dbReference type="OrthoDB" id="5674680at2"/>
<organism evidence="1 2">
    <name type="scientific">Psittacicella melopsittaci</name>
    <dbReference type="NCBI Taxonomy" id="2028576"/>
    <lineage>
        <taxon>Bacteria</taxon>
        <taxon>Pseudomonadati</taxon>
        <taxon>Pseudomonadota</taxon>
        <taxon>Gammaproteobacteria</taxon>
        <taxon>Pasteurellales</taxon>
        <taxon>Psittacicellaceae</taxon>
        <taxon>Psittacicella</taxon>
    </lineage>
</organism>
<protein>
    <submittedName>
        <fullName evidence="1">Uncharacterized protein</fullName>
    </submittedName>
</protein>
<dbReference type="Proteomes" id="UP000266258">
    <property type="component" value="Unassembled WGS sequence"/>
</dbReference>
<name>A0A3A1Y7Q8_9GAMM</name>
<accession>A0A3A1Y7Q8</accession>
<evidence type="ECO:0000313" key="2">
    <source>
        <dbReference type="Proteomes" id="UP000266258"/>
    </source>
</evidence>
<reference evidence="1 2" key="1">
    <citation type="submission" date="2017-08" db="EMBL/GenBank/DDBJ databases">
        <title>Reclassification of Bisgaard taxon 37 and 44.</title>
        <authorList>
            <person name="Christensen H."/>
        </authorList>
    </citation>
    <scope>NUCLEOTIDE SEQUENCE [LARGE SCALE GENOMIC DNA]</scope>
    <source>
        <strain evidence="1 2">B96_4</strain>
    </source>
</reference>
<proteinExistence type="predicted"/>
<dbReference type="AlphaFoldDB" id="A0A3A1Y7Q8"/>
<keyword evidence="2" id="KW-1185">Reference proteome</keyword>
<dbReference type="RefSeq" id="WP_119497225.1">
    <property type="nucleotide sequence ID" value="NZ_NRJH01000045.1"/>
</dbReference>
<evidence type="ECO:0000313" key="1">
    <source>
        <dbReference type="EMBL" id="RIY32167.1"/>
    </source>
</evidence>
<comment type="caution">
    <text evidence="1">The sequence shown here is derived from an EMBL/GenBank/DDBJ whole genome shotgun (WGS) entry which is preliminary data.</text>
</comment>
<dbReference type="EMBL" id="NRJH01000045">
    <property type="protein sequence ID" value="RIY32167.1"/>
    <property type="molecule type" value="Genomic_DNA"/>
</dbReference>
<gene>
    <name evidence="1" type="ORF">CJP74_05210</name>
</gene>
<sequence length="343" mass="40202">MSYFIRSDIYAIAKELLAPEVDLPDANLLPQLNLLELELKLKKSFSHHPLWQKSNYVHPYPIPHIYVIVDNYQYWQQIFSALNTIQQNFATDFYNPYNAHQHLPSRYKLAKGFSWLKKLFRLRPNKAIELKQVLLRLAKEQGDNLSWWKEHVGVVKSLLLVYLIKKQGCFSLLPLVACEPGEYIPVNIKAEQVNDPTLELYYDQEQGYCLKTYAWYNSSYQKLEKDAKIDNKSYAFSLSQIMFAQEHPESRVYQTLGSNLASLHALGISLGQGNNLHSWVYNSQRQSWTVLDLSKAKLHLGYNAYYSNEDIRNLLDQINITNQIYMGYFFYEDWQVIAKGYEE</sequence>